<dbReference type="VEuPathDB" id="FungiDB:PSTT_08036"/>
<dbReference type="EMBL" id="PKSM01000078">
    <property type="protein sequence ID" value="POW16780.1"/>
    <property type="molecule type" value="Genomic_DNA"/>
</dbReference>
<dbReference type="Proteomes" id="UP000238274">
    <property type="component" value="Unassembled WGS sequence"/>
</dbReference>
<sequence length="127" mass="14223">MRDTVTIAGGAVITSCEPHHLELCYDCGMDFVSFDNDARSDSIRLKCSPEPGSKNPNSTPLDGRLVAIAKEKDPESFYYGEDCYVIELEDDTMISEHVDSLHVESKWLVKVDGQYIDAPKARQLFFS</sequence>
<comment type="caution">
    <text evidence="1">The sequence shown here is derived from an EMBL/GenBank/DDBJ whole genome shotgun (WGS) entry which is preliminary data.</text>
</comment>
<reference evidence="1 2" key="1">
    <citation type="submission" date="2017-12" db="EMBL/GenBank/DDBJ databases">
        <title>Gene loss provides genomic basis for host adaptation in cereal stripe rust fungi.</title>
        <authorList>
            <person name="Xia C."/>
        </authorList>
    </citation>
    <scope>NUCLEOTIDE SEQUENCE [LARGE SCALE GENOMIC DNA]</scope>
    <source>
        <strain evidence="1 2">93TX-2</strain>
    </source>
</reference>
<dbReference type="PROSITE" id="PS51257">
    <property type="entry name" value="PROKAR_LIPOPROTEIN"/>
    <property type="match status" value="1"/>
</dbReference>
<reference evidence="2" key="3">
    <citation type="journal article" date="2018" name="Mol. Plant Microbe Interact.">
        <title>Genome sequence resources for the wheat stripe rust pathogen (Puccinia striiformis f. sp. tritici) and the barley stripe rust pathogen (Puccinia striiformis f. sp. hordei).</title>
        <authorList>
            <person name="Xia C."/>
            <person name="Wang M."/>
            <person name="Yin C."/>
            <person name="Cornejo O.E."/>
            <person name="Hulbert S.H."/>
            <person name="Chen X."/>
        </authorList>
    </citation>
    <scope>NUCLEOTIDE SEQUENCE [LARGE SCALE GENOMIC DNA]</scope>
    <source>
        <strain evidence="2">93TX-2</strain>
    </source>
</reference>
<name>A0A2S4W4T1_9BASI</name>
<evidence type="ECO:0000313" key="2">
    <source>
        <dbReference type="Proteomes" id="UP000238274"/>
    </source>
</evidence>
<organism evidence="1 2">
    <name type="scientific">Puccinia striiformis</name>
    <dbReference type="NCBI Taxonomy" id="27350"/>
    <lineage>
        <taxon>Eukaryota</taxon>
        <taxon>Fungi</taxon>
        <taxon>Dikarya</taxon>
        <taxon>Basidiomycota</taxon>
        <taxon>Pucciniomycotina</taxon>
        <taxon>Pucciniomycetes</taxon>
        <taxon>Pucciniales</taxon>
        <taxon>Pucciniaceae</taxon>
        <taxon>Puccinia</taxon>
    </lineage>
</organism>
<keyword evidence="2" id="KW-1185">Reference proteome</keyword>
<evidence type="ECO:0000313" key="1">
    <source>
        <dbReference type="EMBL" id="POW16780.1"/>
    </source>
</evidence>
<reference evidence="2" key="2">
    <citation type="journal article" date="2018" name="BMC Genomics">
        <title>Genomic insights into host adaptation between the wheat stripe rust pathogen (Puccinia striiformis f. sp. tritici) and the barley stripe rust pathogen (Puccinia striiformis f. sp. hordei).</title>
        <authorList>
            <person name="Xia C."/>
            <person name="Wang M."/>
            <person name="Yin C."/>
            <person name="Cornejo O.E."/>
            <person name="Hulbert S.H."/>
            <person name="Chen X."/>
        </authorList>
    </citation>
    <scope>NUCLEOTIDE SEQUENCE [LARGE SCALE GENOMIC DNA]</scope>
    <source>
        <strain evidence="2">93TX-2</strain>
    </source>
</reference>
<dbReference type="VEuPathDB" id="FungiDB:PSHT_06711"/>
<dbReference type="AlphaFoldDB" id="A0A2S4W4T1"/>
<protein>
    <submittedName>
        <fullName evidence="1">Uncharacterized protein</fullName>
    </submittedName>
</protein>
<gene>
    <name evidence="1" type="ORF">PSHT_06711</name>
</gene>
<proteinExistence type="predicted"/>
<accession>A0A2S4W4T1</accession>